<dbReference type="PANTHER" id="PTHR43133">
    <property type="entry name" value="RNA POLYMERASE ECF-TYPE SIGMA FACTO"/>
    <property type="match status" value="1"/>
</dbReference>
<gene>
    <name evidence="7" type="ORF">NOCA120003</name>
</gene>
<dbReference type="InterPro" id="IPR036388">
    <property type="entry name" value="WH-like_DNA-bd_sf"/>
</dbReference>
<evidence type="ECO:0000256" key="5">
    <source>
        <dbReference type="ARBA" id="ARBA00023163"/>
    </source>
</evidence>
<evidence type="ECO:0000256" key="2">
    <source>
        <dbReference type="ARBA" id="ARBA00023015"/>
    </source>
</evidence>
<organism evidence="7">
    <name type="scientific">metagenome</name>
    <dbReference type="NCBI Taxonomy" id="256318"/>
    <lineage>
        <taxon>unclassified sequences</taxon>
        <taxon>metagenomes</taxon>
    </lineage>
</organism>
<keyword evidence="2" id="KW-0805">Transcription regulation</keyword>
<dbReference type="SUPFAM" id="SSF88946">
    <property type="entry name" value="Sigma2 domain of RNA polymerase sigma factors"/>
    <property type="match status" value="1"/>
</dbReference>
<evidence type="ECO:0000256" key="3">
    <source>
        <dbReference type="ARBA" id="ARBA00023082"/>
    </source>
</evidence>
<protein>
    <submittedName>
        <fullName evidence="7">Sigma-70 region 2 domain protein</fullName>
    </submittedName>
</protein>
<comment type="similarity">
    <text evidence="1">Belongs to the sigma-70 factor family. ECF subfamily.</text>
</comment>
<dbReference type="InterPro" id="IPR013324">
    <property type="entry name" value="RNA_pol_sigma_r3/r4-like"/>
</dbReference>
<evidence type="ECO:0000259" key="6">
    <source>
        <dbReference type="Pfam" id="PF04542"/>
    </source>
</evidence>
<feature type="domain" description="RNA polymerase sigma-70 region 2" evidence="6">
    <location>
        <begin position="40"/>
        <end position="107"/>
    </location>
</feature>
<evidence type="ECO:0000313" key="7">
    <source>
        <dbReference type="EMBL" id="CUR59949.1"/>
    </source>
</evidence>
<dbReference type="InterPro" id="IPR039425">
    <property type="entry name" value="RNA_pol_sigma-70-like"/>
</dbReference>
<dbReference type="InterPro" id="IPR014284">
    <property type="entry name" value="RNA_pol_sigma-70_dom"/>
</dbReference>
<evidence type="ECO:0000256" key="1">
    <source>
        <dbReference type="ARBA" id="ARBA00010641"/>
    </source>
</evidence>
<dbReference type="InterPro" id="IPR013325">
    <property type="entry name" value="RNA_pol_sigma_r2"/>
</dbReference>
<keyword evidence="4" id="KW-0238">DNA-binding</keyword>
<dbReference type="NCBIfam" id="TIGR02937">
    <property type="entry name" value="sigma70-ECF"/>
    <property type="match status" value="1"/>
</dbReference>
<reference evidence="7" key="1">
    <citation type="submission" date="2015-08" db="EMBL/GenBank/DDBJ databases">
        <authorList>
            <person name="Babu N.S."/>
            <person name="Beckwith C.J."/>
            <person name="Beseler K.G."/>
            <person name="Brison A."/>
            <person name="Carone J.V."/>
            <person name="Caskin T.P."/>
            <person name="Diamond M."/>
            <person name="Durham M.E."/>
            <person name="Foxe J.M."/>
            <person name="Go M."/>
            <person name="Henderson B.A."/>
            <person name="Jones I.B."/>
            <person name="McGettigan J.A."/>
            <person name="Micheletti S.J."/>
            <person name="Nasrallah M.E."/>
            <person name="Ortiz D."/>
            <person name="Piller C.R."/>
            <person name="Privatt S.R."/>
            <person name="Schneider S.L."/>
            <person name="Sharp S."/>
            <person name="Smith T.C."/>
            <person name="Stanton J.D."/>
            <person name="Ullery H.E."/>
            <person name="Wilson R.J."/>
            <person name="Serrano M.G."/>
            <person name="Buck G."/>
            <person name="Lee V."/>
            <person name="Wang Y."/>
            <person name="Carvalho R."/>
            <person name="Voegtly L."/>
            <person name="Shi R."/>
            <person name="Duckworth R."/>
            <person name="Johnson A."/>
            <person name="Loviza R."/>
            <person name="Walstead R."/>
            <person name="Shah Z."/>
            <person name="Kiflezghi M."/>
            <person name="Wade K."/>
            <person name="Ball S.L."/>
            <person name="Bradley K.W."/>
            <person name="Asai D.J."/>
            <person name="Bowman C.A."/>
            <person name="Russell D.A."/>
            <person name="Pope W.H."/>
            <person name="Jacobs-Sera D."/>
            <person name="Hendrix R.W."/>
            <person name="Hatfull G.F."/>
        </authorList>
    </citation>
    <scope>NUCLEOTIDE SEQUENCE</scope>
</reference>
<dbReference type="GO" id="GO:0003677">
    <property type="term" value="F:DNA binding"/>
    <property type="evidence" value="ECO:0007669"/>
    <property type="project" value="UniProtKB-KW"/>
</dbReference>
<dbReference type="Gene3D" id="1.10.10.10">
    <property type="entry name" value="Winged helix-like DNA-binding domain superfamily/Winged helix DNA-binding domain"/>
    <property type="match status" value="1"/>
</dbReference>
<keyword evidence="3" id="KW-0731">Sigma factor</keyword>
<keyword evidence="5" id="KW-0804">Transcription</keyword>
<dbReference type="Gene3D" id="1.10.1740.10">
    <property type="match status" value="1"/>
</dbReference>
<accession>A0A2P2CDC3</accession>
<proteinExistence type="inferred from homology"/>
<dbReference type="SUPFAM" id="SSF88659">
    <property type="entry name" value="Sigma3 and sigma4 domains of RNA polymerase sigma factors"/>
    <property type="match status" value="1"/>
</dbReference>
<dbReference type="EMBL" id="CZKB01000012">
    <property type="protein sequence ID" value="CUR59949.1"/>
    <property type="molecule type" value="Genomic_DNA"/>
</dbReference>
<evidence type="ECO:0000256" key="4">
    <source>
        <dbReference type="ARBA" id="ARBA00023125"/>
    </source>
</evidence>
<sequence length="201" mass="22186">MVTMSEHRRAEGELEQSPWETASGAFTAWRAGDAAAVDDLVTAMTPVLWHVVRAYGHDRQSAEDVIATTWLGFVRLHQTINDPRAVASWLITSARRGAAEHARKARRASPVEDEKLAVVLPDVESAEELAVLDDDAARLWRAVASVDERCRKLLRVIAFMERPDYQSLSQELDMPVGSIGPTRARCLAKVRAALMDEGGGR</sequence>
<dbReference type="InterPro" id="IPR007627">
    <property type="entry name" value="RNA_pol_sigma70_r2"/>
</dbReference>
<dbReference type="PANTHER" id="PTHR43133:SF8">
    <property type="entry name" value="RNA POLYMERASE SIGMA FACTOR HI_1459-RELATED"/>
    <property type="match status" value="1"/>
</dbReference>
<name>A0A2P2CDC3_9ZZZZ</name>
<dbReference type="AlphaFoldDB" id="A0A2P2CDC3"/>
<dbReference type="GO" id="GO:0006352">
    <property type="term" value="P:DNA-templated transcription initiation"/>
    <property type="evidence" value="ECO:0007669"/>
    <property type="project" value="InterPro"/>
</dbReference>
<dbReference type="GO" id="GO:0016987">
    <property type="term" value="F:sigma factor activity"/>
    <property type="evidence" value="ECO:0007669"/>
    <property type="project" value="UniProtKB-KW"/>
</dbReference>
<dbReference type="Pfam" id="PF04542">
    <property type="entry name" value="Sigma70_r2"/>
    <property type="match status" value="1"/>
</dbReference>